<keyword evidence="1" id="KW-0472">Membrane</keyword>
<accession>A0A7Z0MMU2</accession>
<gene>
    <name evidence="2" type="ORF">H0A75_01875</name>
</gene>
<comment type="caution">
    <text evidence="2">The sequence shown here is derived from an EMBL/GenBank/DDBJ whole genome shotgun (WGS) entry which is preliminary data.</text>
</comment>
<dbReference type="EMBL" id="JACCHS010000019">
    <property type="protein sequence ID" value="NYT46606.1"/>
    <property type="molecule type" value="Genomic_DNA"/>
</dbReference>
<evidence type="ECO:0008006" key="4">
    <source>
        <dbReference type="Google" id="ProtNLM"/>
    </source>
</evidence>
<keyword evidence="1" id="KW-1133">Transmembrane helix</keyword>
<evidence type="ECO:0000256" key="1">
    <source>
        <dbReference type="SAM" id="Phobius"/>
    </source>
</evidence>
<dbReference type="Proteomes" id="UP000537890">
    <property type="component" value="Unassembled WGS sequence"/>
</dbReference>
<keyword evidence="1" id="KW-0812">Transmembrane</keyword>
<evidence type="ECO:0000313" key="2">
    <source>
        <dbReference type="EMBL" id="NYT46606.1"/>
    </source>
</evidence>
<name>A0A7Z0MMU2_9GAMM</name>
<evidence type="ECO:0000313" key="3">
    <source>
        <dbReference type="Proteomes" id="UP000537890"/>
    </source>
</evidence>
<sequence length="133" mass="15442">MIGKIQSYDEDTQTGVIKSEELFYEFHVNEWSEPVLPIIDSDVLFEGEGDTATMVTLIGNYLDHQDPVKSRRVALLLALFPLTAFFSGHRWYRFINWGPYKRFMYSTWFGDTIIVDAFLYFGHPKNPKGPPLK</sequence>
<reference evidence="2 3" key="1">
    <citation type="submission" date="2020-05" db="EMBL/GenBank/DDBJ databases">
        <title>Horizontal transmission and recombination maintain forever young bacterial symbiont genomes.</title>
        <authorList>
            <person name="Russell S.L."/>
            <person name="Pepper-Tunick E."/>
            <person name="Svedberg J."/>
            <person name="Byrne A."/>
            <person name="Ruelas Castillo J."/>
            <person name="Vollmers C."/>
            <person name="Beinart R.A."/>
            <person name="Corbett-Detig R."/>
        </authorList>
    </citation>
    <scope>NUCLEOTIDE SEQUENCE [LARGE SCALE GENOMIC DNA]</scope>
    <source>
        <strain evidence="2">4727-3</strain>
    </source>
</reference>
<proteinExistence type="predicted"/>
<dbReference type="AlphaFoldDB" id="A0A7Z0MMU2"/>
<protein>
    <recommendedName>
        <fullName evidence="4">TM2 domain-containing protein</fullName>
    </recommendedName>
</protein>
<organism evidence="2 3">
    <name type="scientific">Candidatus Methanofishera endochildressiae</name>
    <dbReference type="NCBI Taxonomy" id="2738884"/>
    <lineage>
        <taxon>Bacteria</taxon>
        <taxon>Pseudomonadati</taxon>
        <taxon>Pseudomonadota</taxon>
        <taxon>Gammaproteobacteria</taxon>
        <taxon>Candidatus Methanofishera</taxon>
    </lineage>
</organism>
<feature type="transmembrane region" description="Helical" evidence="1">
    <location>
        <begin position="73"/>
        <end position="91"/>
    </location>
</feature>